<dbReference type="Proteomes" id="UP000199197">
    <property type="component" value="Unassembled WGS sequence"/>
</dbReference>
<dbReference type="SUPFAM" id="SSF56954">
    <property type="entry name" value="Outer membrane efflux proteins (OEP)"/>
    <property type="match status" value="1"/>
</dbReference>
<keyword evidence="7" id="KW-0998">Cell outer membrane</keyword>
<evidence type="ECO:0000256" key="2">
    <source>
        <dbReference type="ARBA" id="ARBA00007613"/>
    </source>
</evidence>
<dbReference type="AlphaFoldDB" id="A0A0P1NWD6"/>
<sequence>MRKLFFVLLFLSGFVFAQTKKTLTLSECILIALENNTTIKQAEYTVQSQSASVMQSYGIFLPNLNLSGNWNRTQRESDLTFIPGLGTVPFRTQQILNSFSTTASTSIILFNGFANFGSVNRAKANYLSADYNFKRTRQSVIFQTYQLYLNVLRNKQLLKVAEDNLKRSQRQLERILEANRVGSVSLADVYKQEVQVGNDELNLIRAQANYDKAKADLLVYLGLIPSDDYEFDDPSIKMEIDTTEFSALKEQVKNLDVLISKAIDTRPDYKGAVASLNAAKSGVTVAMSGYMPTISASASYNFNSNEFSTLTKNRSIGWGINISFPIFDRLQLQTQVQQAKINVKNAEVQLEQTKRQITADVKKAILDLESAMKQLEVAERQVKSAELDLKTAEEKYNIGAGTLLDLLIATANYTTAVSSRVNAIYDYIVAKTQLQYALGELDVE</sequence>
<dbReference type="OrthoDB" id="9811587at2"/>
<dbReference type="GO" id="GO:0015288">
    <property type="term" value="F:porin activity"/>
    <property type="evidence" value="ECO:0007669"/>
    <property type="project" value="TreeGrafter"/>
</dbReference>
<evidence type="ECO:0000313" key="11">
    <source>
        <dbReference type="Proteomes" id="UP000199197"/>
    </source>
</evidence>
<evidence type="ECO:0000256" key="4">
    <source>
        <dbReference type="ARBA" id="ARBA00022452"/>
    </source>
</evidence>
<keyword evidence="5" id="KW-0812">Transmembrane</keyword>
<feature type="signal peptide" evidence="9">
    <location>
        <begin position="1"/>
        <end position="17"/>
    </location>
</feature>
<dbReference type="PANTHER" id="PTHR30026:SF20">
    <property type="entry name" value="OUTER MEMBRANE PROTEIN TOLC"/>
    <property type="match status" value="1"/>
</dbReference>
<keyword evidence="11" id="KW-1185">Reference proteome</keyword>
<reference evidence="11" key="1">
    <citation type="submission" date="2015-11" db="EMBL/GenBank/DDBJ databases">
        <authorList>
            <person name="Varghese N."/>
        </authorList>
    </citation>
    <scope>NUCLEOTIDE SEQUENCE [LARGE SCALE GENOMIC DNA]</scope>
    <source>
        <strain evidence="11">JGI-23</strain>
    </source>
</reference>
<evidence type="ECO:0000256" key="9">
    <source>
        <dbReference type="SAM" id="SignalP"/>
    </source>
</evidence>
<dbReference type="Pfam" id="PF02321">
    <property type="entry name" value="OEP"/>
    <property type="match status" value="2"/>
</dbReference>
<comment type="subcellular location">
    <subcellularLocation>
        <location evidence="1">Cell outer membrane</location>
    </subcellularLocation>
</comment>
<dbReference type="InterPro" id="IPR051906">
    <property type="entry name" value="TolC-like"/>
</dbReference>
<dbReference type="RefSeq" id="WP_092350682.1">
    <property type="nucleotide sequence ID" value="NZ_CZVW01000020.1"/>
</dbReference>
<dbReference type="GO" id="GO:0009279">
    <property type="term" value="C:cell outer membrane"/>
    <property type="evidence" value="ECO:0007669"/>
    <property type="project" value="UniProtKB-SubCell"/>
</dbReference>
<dbReference type="GO" id="GO:1990281">
    <property type="term" value="C:efflux pump complex"/>
    <property type="evidence" value="ECO:0007669"/>
    <property type="project" value="TreeGrafter"/>
</dbReference>
<evidence type="ECO:0000256" key="1">
    <source>
        <dbReference type="ARBA" id="ARBA00004442"/>
    </source>
</evidence>
<dbReference type="PANTHER" id="PTHR30026">
    <property type="entry name" value="OUTER MEMBRANE PROTEIN TOLC"/>
    <property type="match status" value="1"/>
</dbReference>
<organism evidence="10 11">
    <name type="scientific">Candidatus Chryseopegocella kryptomonas</name>
    <dbReference type="NCBI Taxonomy" id="1633643"/>
    <lineage>
        <taxon>Bacteria</taxon>
        <taxon>Pseudomonadati</taxon>
        <taxon>Candidatus Kryptoniota</taxon>
        <taxon>Candidatus Chryseopegocella</taxon>
    </lineage>
</organism>
<evidence type="ECO:0000256" key="3">
    <source>
        <dbReference type="ARBA" id="ARBA00022448"/>
    </source>
</evidence>
<accession>A0A0P1NWD6</accession>
<dbReference type="PIRSF" id="PIRSF001892">
    <property type="entry name" value="CyaE"/>
    <property type="match status" value="1"/>
</dbReference>
<gene>
    <name evidence="10" type="ORF">JGI23_01622</name>
</gene>
<evidence type="ECO:0000313" key="10">
    <source>
        <dbReference type="EMBL" id="CUT04045.1"/>
    </source>
</evidence>
<dbReference type="InterPro" id="IPR028351">
    <property type="entry name" value="CyaE"/>
</dbReference>
<keyword evidence="8" id="KW-0175">Coiled coil</keyword>
<dbReference type="EMBL" id="CZVW01000020">
    <property type="protein sequence ID" value="CUT04045.1"/>
    <property type="molecule type" value="Genomic_DNA"/>
</dbReference>
<dbReference type="InterPro" id="IPR003423">
    <property type="entry name" value="OMP_efflux"/>
</dbReference>
<name>A0A0P1NWD6_9BACT</name>
<feature type="coiled-coil region" evidence="8">
    <location>
        <begin position="329"/>
        <end position="395"/>
    </location>
</feature>
<keyword evidence="6" id="KW-0472">Membrane</keyword>
<keyword evidence="9" id="KW-0732">Signal</keyword>
<protein>
    <submittedName>
        <fullName evidence="10">Outer membrane protein</fullName>
    </submittedName>
</protein>
<comment type="similarity">
    <text evidence="2">Belongs to the outer membrane factor (OMF) (TC 1.B.17) family.</text>
</comment>
<evidence type="ECO:0000256" key="8">
    <source>
        <dbReference type="SAM" id="Coils"/>
    </source>
</evidence>
<keyword evidence="3" id="KW-0813">Transport</keyword>
<dbReference type="Gene3D" id="1.20.1600.10">
    <property type="entry name" value="Outer membrane efflux proteins (OEP)"/>
    <property type="match status" value="1"/>
</dbReference>
<proteinExistence type="inferred from homology"/>
<evidence type="ECO:0000256" key="6">
    <source>
        <dbReference type="ARBA" id="ARBA00023136"/>
    </source>
</evidence>
<dbReference type="GO" id="GO:0015562">
    <property type="term" value="F:efflux transmembrane transporter activity"/>
    <property type="evidence" value="ECO:0007669"/>
    <property type="project" value="InterPro"/>
</dbReference>
<evidence type="ECO:0000256" key="7">
    <source>
        <dbReference type="ARBA" id="ARBA00023237"/>
    </source>
</evidence>
<keyword evidence="4" id="KW-1134">Transmembrane beta strand</keyword>
<evidence type="ECO:0000256" key="5">
    <source>
        <dbReference type="ARBA" id="ARBA00022692"/>
    </source>
</evidence>
<feature type="chain" id="PRO_5006067930" evidence="9">
    <location>
        <begin position="18"/>
        <end position="444"/>
    </location>
</feature>